<comment type="caution">
    <text evidence="3">The sequence shown here is derived from an EMBL/GenBank/DDBJ whole genome shotgun (WGS) entry which is preliminary data.</text>
</comment>
<dbReference type="RefSeq" id="WP_194556918.1">
    <property type="nucleotide sequence ID" value="NZ_JADKMY010000002.1"/>
</dbReference>
<dbReference type="PROSITE" id="PS51841">
    <property type="entry name" value="LTD"/>
    <property type="match status" value="1"/>
</dbReference>
<feature type="signal peptide" evidence="1">
    <location>
        <begin position="1"/>
        <end position="25"/>
    </location>
</feature>
<dbReference type="SUPFAM" id="SSF101898">
    <property type="entry name" value="NHL repeat"/>
    <property type="match status" value="1"/>
</dbReference>
<keyword evidence="4" id="KW-1185">Reference proteome</keyword>
<dbReference type="InterPro" id="IPR027372">
    <property type="entry name" value="Phytase-like_dom"/>
</dbReference>
<dbReference type="Gene3D" id="2.60.40.1260">
    <property type="entry name" value="Lamin Tail domain"/>
    <property type="match status" value="1"/>
</dbReference>
<evidence type="ECO:0000313" key="3">
    <source>
        <dbReference type="EMBL" id="MBF4554052.1"/>
    </source>
</evidence>
<evidence type="ECO:0000256" key="1">
    <source>
        <dbReference type="SAM" id="SignalP"/>
    </source>
</evidence>
<dbReference type="Pfam" id="PF00932">
    <property type="entry name" value="LTD"/>
    <property type="match status" value="1"/>
</dbReference>
<feature type="domain" description="LTD" evidence="2">
    <location>
        <begin position="19"/>
        <end position="136"/>
    </location>
</feature>
<dbReference type="Pfam" id="PF13449">
    <property type="entry name" value="Phytase-like"/>
    <property type="match status" value="1"/>
</dbReference>
<dbReference type="InterPro" id="IPR036415">
    <property type="entry name" value="Lamin_tail_dom_sf"/>
</dbReference>
<feature type="chain" id="PRO_5046698144" evidence="1">
    <location>
        <begin position="26"/>
        <end position="477"/>
    </location>
</feature>
<evidence type="ECO:0000313" key="4">
    <source>
        <dbReference type="Proteomes" id="UP000635902"/>
    </source>
</evidence>
<accession>A0ABR9ZN60</accession>
<dbReference type="SUPFAM" id="SSF74853">
    <property type="entry name" value="Lamin A/C globular tail domain"/>
    <property type="match status" value="1"/>
</dbReference>
<dbReference type="Proteomes" id="UP000635902">
    <property type="component" value="Unassembled WGS sequence"/>
</dbReference>
<organism evidence="3 4">
    <name type="scientific">Corynebacterium suicordis DSM 45110</name>
    <dbReference type="NCBI Taxonomy" id="1121369"/>
    <lineage>
        <taxon>Bacteria</taxon>
        <taxon>Bacillati</taxon>
        <taxon>Actinomycetota</taxon>
        <taxon>Actinomycetes</taxon>
        <taxon>Mycobacteriales</taxon>
        <taxon>Corynebacteriaceae</taxon>
        <taxon>Corynebacterium</taxon>
    </lineage>
</organism>
<reference evidence="3 4" key="1">
    <citation type="submission" date="2020-10" db="EMBL/GenBank/DDBJ databases">
        <title>Novel species in genus Corynebacterium.</title>
        <authorList>
            <person name="Zhang G."/>
        </authorList>
    </citation>
    <scope>NUCLEOTIDE SEQUENCE [LARGE SCALE GENOMIC DNA]</scope>
    <source>
        <strain evidence="3 4">DSM 45110</strain>
    </source>
</reference>
<gene>
    <name evidence="3" type="ORF">IRY30_08210</name>
</gene>
<protein>
    <submittedName>
        <fullName evidence="3">Lamin tail domain-containing protein</fullName>
    </submittedName>
</protein>
<name>A0ABR9ZN60_9CORY</name>
<dbReference type="InterPro" id="IPR001322">
    <property type="entry name" value="Lamin_tail_dom"/>
</dbReference>
<proteinExistence type="predicted"/>
<keyword evidence="1" id="KW-0732">Signal</keyword>
<evidence type="ECO:0000259" key="2">
    <source>
        <dbReference type="PROSITE" id="PS51841"/>
    </source>
</evidence>
<dbReference type="EMBL" id="JADKMY010000002">
    <property type="protein sequence ID" value="MBF4554052.1"/>
    <property type="molecule type" value="Genomic_DNA"/>
</dbReference>
<sequence length="477" mass="50957">MTRRSLAAVLTVAIATSVFAVPAQAAPTSPIVINEVESNGDPVGDWVELANTNHNETLDISGWSVVDNDDKHQRIVIPEGTTIESGGYFSLYTEGNALPGGGFGLGGKDSVRLFNKDGEMVEQTTWDGHAETTWGRLPDMTGDFGVTREATRSAKNVGGNTPDPVVHQPWPFDPQEIQNVDLGPEFAVEDMSGVDFDANGRAWIVNNDQGTLFALDYKENKYSVAGTWNLKYADGSGLPDAEGVTVTKDGLYVATERDNANKNTSRPSVLRFNIPTQTGGDLSATNEWNLGQFLPATLGANAGLEAISAVPGGFAAGVEGTGEVLFVDLAGAEPTLVQRYQSPFKGVMALDYRENQLRVMCDEACEGASILLEKGTEWAPVSEVQARPAAMGNFANEGFASYSDGCSTRFLWADDGVSNGTSMRAAMTGTPCVDEDESSSLGSLDGSTFKPFFEFIFGVLSTVGGTEFFEWIKSLLK</sequence>